<organism evidence="2 3">
    <name type="scientific">Paenibacillus sophorae</name>
    <dbReference type="NCBI Taxonomy" id="1333845"/>
    <lineage>
        <taxon>Bacteria</taxon>
        <taxon>Bacillati</taxon>
        <taxon>Bacillota</taxon>
        <taxon>Bacilli</taxon>
        <taxon>Bacillales</taxon>
        <taxon>Paenibacillaceae</taxon>
        <taxon>Paenibacillus</taxon>
    </lineage>
</organism>
<dbReference type="EMBL" id="CP076607">
    <property type="protein sequence ID" value="QWU14353.1"/>
    <property type="molecule type" value="Genomic_DNA"/>
</dbReference>
<dbReference type="EMBL" id="FODH01000001">
    <property type="protein sequence ID" value="SEN47857.1"/>
    <property type="molecule type" value="Genomic_DNA"/>
</dbReference>
<dbReference type="Proteomes" id="UP000683429">
    <property type="component" value="Chromosome"/>
</dbReference>
<dbReference type="STRING" id="1333845.SAMN04487895_101656"/>
<gene>
    <name evidence="1" type="ORF">KP014_20825</name>
    <name evidence="2" type="ORF">SAMN04487895_101656</name>
</gene>
<proteinExistence type="predicted"/>
<dbReference type="OrthoDB" id="3035539at2"/>
<accession>A0A1H8GWL0</accession>
<evidence type="ECO:0000313" key="2">
    <source>
        <dbReference type="EMBL" id="SEN47857.1"/>
    </source>
</evidence>
<evidence type="ECO:0000313" key="3">
    <source>
        <dbReference type="Proteomes" id="UP000198809"/>
    </source>
</evidence>
<evidence type="ECO:0000313" key="1">
    <source>
        <dbReference type="EMBL" id="QWU14353.1"/>
    </source>
</evidence>
<name>A0A1H8GWL0_9BACL</name>
<evidence type="ECO:0000313" key="4">
    <source>
        <dbReference type="Proteomes" id="UP000683429"/>
    </source>
</evidence>
<reference evidence="2 3" key="1">
    <citation type="submission" date="2016-10" db="EMBL/GenBank/DDBJ databases">
        <authorList>
            <person name="de Groot N.N."/>
        </authorList>
    </citation>
    <scope>NUCLEOTIDE SEQUENCE [LARGE SCALE GENOMIC DNA]</scope>
    <source>
        <strain evidence="2 3">CGMCC 1.10238</strain>
    </source>
</reference>
<dbReference type="Proteomes" id="UP000198809">
    <property type="component" value="Unassembled WGS sequence"/>
</dbReference>
<sequence length="99" mass="10788">MKPTLDQLKGTLSAVDDSQDYVLILKTNAHFELIQGAGAGAVSHLEYVTRWSTFDKGNGGVGESAASDSIFTSDIMDWASEAWEKYEDDGRTKILNPFG</sequence>
<keyword evidence="4" id="KW-1185">Reference proteome</keyword>
<dbReference type="AlphaFoldDB" id="A0A1H8GWL0"/>
<dbReference type="RefSeq" id="WP_036588327.1">
    <property type="nucleotide sequence ID" value="NZ_CP076607.1"/>
</dbReference>
<reference evidence="1 4" key="2">
    <citation type="submission" date="2021-06" db="EMBL/GenBank/DDBJ databases">
        <title>Whole genome sequence of Paenibacillus sophorae DSM23020 for comparative genomics.</title>
        <authorList>
            <person name="Kim M.-J."/>
            <person name="Lee G."/>
            <person name="Shin J.-H."/>
        </authorList>
    </citation>
    <scope>NUCLEOTIDE SEQUENCE [LARGE SCALE GENOMIC DNA]</scope>
    <source>
        <strain evidence="1 4">DSM 23020</strain>
    </source>
</reference>
<protein>
    <submittedName>
        <fullName evidence="2">Uncharacterized protein</fullName>
    </submittedName>
</protein>